<accession>A0A484LTK2</accession>
<reference evidence="3 4" key="1">
    <citation type="submission" date="2018-04" db="EMBL/GenBank/DDBJ databases">
        <authorList>
            <person name="Vogel A."/>
        </authorList>
    </citation>
    <scope>NUCLEOTIDE SEQUENCE [LARGE SCALE GENOMIC DNA]</scope>
</reference>
<dbReference type="InterPro" id="IPR035513">
    <property type="entry name" value="Invertase/methylesterase_inhib"/>
</dbReference>
<keyword evidence="4" id="KW-1185">Reference proteome</keyword>
<protein>
    <recommendedName>
        <fullName evidence="2">Pectinesterase inhibitor domain-containing protein</fullName>
    </recommendedName>
</protein>
<sequence length="394" mass="42737">MDSEILEEEPRVVGETVFDAHKSPSLDSKDRIEHDAKQLHSSLLLNTYNREAPSEISSDPHFSILPKPDLSQEELESNQIGDLNLDKQELSLDLGSSLVESDKLEGNTPIEEASQRYNIHYPALPRVILSPFAAEFIPLMPNPYAALFDHVEGLGNNSSLKDVEFDKIDDGNKLIRIESSRSIMKSSAFSIHVFHLLLAGALFISPSAADVPLSPAPSPCLAATENNDTAEFIRTSCQITLYPEVCYHSLLAYAGSVQRDHAKLALAAIGVSLRGATQAAAHVKSLSASSQAATSASAATAALRDCFSALRDTVDQMRDSLAQMRQLGGDTEALRFQISNVQTWMSAAETNEDTCLDGFESVADGPLKTDVCDRVGKVVWLTSNALALVNYFAN</sequence>
<gene>
    <name evidence="3" type="ORF">CCAM_LOCUS21265</name>
</gene>
<evidence type="ECO:0000313" key="4">
    <source>
        <dbReference type="Proteomes" id="UP000595140"/>
    </source>
</evidence>
<proteinExistence type="predicted"/>
<dbReference type="AlphaFoldDB" id="A0A484LTK2"/>
<keyword evidence="1" id="KW-0732">Signal</keyword>
<dbReference type="NCBIfam" id="TIGR01614">
    <property type="entry name" value="PME_inhib"/>
    <property type="match status" value="1"/>
</dbReference>
<dbReference type="EMBL" id="OOIL02001958">
    <property type="protein sequence ID" value="VFQ79489.1"/>
    <property type="molecule type" value="Genomic_DNA"/>
</dbReference>
<dbReference type="SMART" id="SM00856">
    <property type="entry name" value="PMEI"/>
    <property type="match status" value="1"/>
</dbReference>
<dbReference type="PANTHER" id="PTHR31080">
    <property type="entry name" value="PECTINESTERASE INHIBITOR-LIKE"/>
    <property type="match status" value="1"/>
</dbReference>
<dbReference type="PANTHER" id="PTHR31080:SF64">
    <property type="entry name" value="PLANT INVERTASE_PECTIN METHYLESTERASE INHIBITOR SUPERFAMILY PROTEIN"/>
    <property type="match status" value="1"/>
</dbReference>
<dbReference type="Gene3D" id="1.20.140.40">
    <property type="entry name" value="Invertase/pectin methylesterase inhibitor family protein"/>
    <property type="match status" value="1"/>
</dbReference>
<evidence type="ECO:0000256" key="1">
    <source>
        <dbReference type="ARBA" id="ARBA00022729"/>
    </source>
</evidence>
<dbReference type="OrthoDB" id="1430376at2759"/>
<dbReference type="InterPro" id="IPR051955">
    <property type="entry name" value="PME_Inhibitor"/>
</dbReference>
<dbReference type="Pfam" id="PF04043">
    <property type="entry name" value="PMEI"/>
    <property type="match status" value="1"/>
</dbReference>
<dbReference type="GO" id="GO:0004857">
    <property type="term" value="F:enzyme inhibitor activity"/>
    <property type="evidence" value="ECO:0007669"/>
    <property type="project" value="InterPro"/>
</dbReference>
<feature type="domain" description="Pectinesterase inhibitor" evidence="2">
    <location>
        <begin position="228"/>
        <end position="388"/>
    </location>
</feature>
<evidence type="ECO:0000259" key="2">
    <source>
        <dbReference type="SMART" id="SM00856"/>
    </source>
</evidence>
<name>A0A484LTK2_9ASTE</name>
<evidence type="ECO:0000313" key="3">
    <source>
        <dbReference type="EMBL" id="VFQ79489.1"/>
    </source>
</evidence>
<organism evidence="3 4">
    <name type="scientific">Cuscuta campestris</name>
    <dbReference type="NCBI Taxonomy" id="132261"/>
    <lineage>
        <taxon>Eukaryota</taxon>
        <taxon>Viridiplantae</taxon>
        <taxon>Streptophyta</taxon>
        <taxon>Embryophyta</taxon>
        <taxon>Tracheophyta</taxon>
        <taxon>Spermatophyta</taxon>
        <taxon>Magnoliopsida</taxon>
        <taxon>eudicotyledons</taxon>
        <taxon>Gunneridae</taxon>
        <taxon>Pentapetalae</taxon>
        <taxon>asterids</taxon>
        <taxon>lamiids</taxon>
        <taxon>Solanales</taxon>
        <taxon>Convolvulaceae</taxon>
        <taxon>Cuscuteae</taxon>
        <taxon>Cuscuta</taxon>
        <taxon>Cuscuta subgen. Grammica</taxon>
        <taxon>Cuscuta sect. Cleistogrammica</taxon>
    </lineage>
</organism>
<dbReference type="SUPFAM" id="SSF101148">
    <property type="entry name" value="Plant invertase/pectin methylesterase inhibitor"/>
    <property type="match status" value="1"/>
</dbReference>
<dbReference type="CDD" id="cd15798">
    <property type="entry name" value="PMEI-like_3"/>
    <property type="match status" value="1"/>
</dbReference>
<dbReference type="Proteomes" id="UP000595140">
    <property type="component" value="Unassembled WGS sequence"/>
</dbReference>
<dbReference type="InterPro" id="IPR006501">
    <property type="entry name" value="Pectinesterase_inhib_dom"/>
</dbReference>